<feature type="chain" id="PRO_5003315991" evidence="9">
    <location>
        <begin position="26"/>
        <end position="793"/>
    </location>
</feature>
<dbReference type="GO" id="GO:0015344">
    <property type="term" value="F:siderophore uptake transmembrane transporter activity"/>
    <property type="evidence" value="ECO:0007669"/>
    <property type="project" value="TreeGrafter"/>
</dbReference>
<dbReference type="InterPro" id="IPR037066">
    <property type="entry name" value="Plug_dom_sf"/>
</dbReference>
<dbReference type="RefSeq" id="WP_013768861.1">
    <property type="nucleotide sequence ID" value="NC_015510.1"/>
</dbReference>
<evidence type="ECO:0000256" key="3">
    <source>
        <dbReference type="ARBA" id="ARBA00022452"/>
    </source>
</evidence>
<dbReference type="Gene3D" id="2.40.170.20">
    <property type="entry name" value="TonB-dependent receptor, beta-barrel domain"/>
    <property type="match status" value="1"/>
</dbReference>
<dbReference type="Pfam" id="PF07715">
    <property type="entry name" value="Plug"/>
    <property type="match status" value="1"/>
</dbReference>
<dbReference type="PANTHER" id="PTHR30069">
    <property type="entry name" value="TONB-DEPENDENT OUTER MEMBRANE RECEPTOR"/>
    <property type="match status" value="1"/>
</dbReference>
<evidence type="ECO:0000256" key="9">
    <source>
        <dbReference type="SAM" id="SignalP"/>
    </source>
</evidence>
<dbReference type="KEGG" id="hhy:Halhy_6528"/>
<protein>
    <submittedName>
        <fullName evidence="11">TonB-dependent receptor</fullName>
    </submittedName>
</protein>
<dbReference type="PROSITE" id="PS52016">
    <property type="entry name" value="TONB_DEPENDENT_REC_3"/>
    <property type="match status" value="1"/>
</dbReference>
<keyword evidence="12" id="KW-1185">Reference proteome</keyword>
<sequence length="793" mass="90015">MKTIATFVVLTLGFGAIFAQNPTKADPKTQYTLSGYIKDAASAEELLYVNVWVEPIKTGATSNTYGFYSLTLAEGSYKLTFSYLGYQSITKEIVLNRDTEYNIELQADAQTLQEVEISDKKADHAVREIAMSRLDVPIQQVKKLPALLGEPDIIKTIQTLPGVTSAGEGTSSFYVRGGAADQNLILIDEAPVYDVSHLFGLFSVFNADILKSAELYKGGIPTKYGGRLSSLLEVTTKDGNARQLEAAGSVSTLAAKASLEGPIVKDKASFIVAARRSYVDLLMRQIPDLEGTSVKFHDLNGKVNWKINNNNRFFVSAYTGRDVMRFDDDFQMDWGNKTTSIRWNHLFNERLFANTTLVYSDFDYALEQTDALEGFRWEANQKEYSLKQDFTWFPSPKFTLQFGYQGTYRQFQPGDIQPNGENTIFKPTTLQARYALDQALYMGAEQKISARLAIQYGVRFSLFQNLGPETIYRYNNASDNVNYIISDSIRYKKGQTIASFANPEPRFAARYQLNASSALKFSYNRMVQYIHLISNSTVPIPFNTWSPSSPYLKPQKADQVAMGYFKNLDENTWEFSAEAYYKTSQNITEFADNANIFFNEHIATEFRQGKATSYGLEFLLRRNVGDLRGFVSYTLSKTDVRIPTVNNDQTFPANYDRRHSFNLSMTVDLSPRWSIGGNFTYASGRPITLPTGKYSFGNYEANLYSGRNGYRLPDFHRMDIAATYEPGKNKDRRWKNSWVFGIYNVYNRQNPFSIYTRTKQDDEGNVIGDGTEKEARLVYLFSVLPYVTWSFKF</sequence>
<keyword evidence="2 8" id="KW-0813">Transport</keyword>
<evidence type="ECO:0000256" key="7">
    <source>
        <dbReference type="ARBA" id="ARBA00023237"/>
    </source>
</evidence>
<evidence type="ECO:0000256" key="4">
    <source>
        <dbReference type="ARBA" id="ARBA00022692"/>
    </source>
</evidence>
<reference evidence="11 12" key="1">
    <citation type="journal article" date="2011" name="Stand. Genomic Sci.">
        <title>Complete genome sequence of Haliscomenobacter hydrossis type strain (O).</title>
        <authorList>
            <consortium name="US DOE Joint Genome Institute (JGI-PGF)"/>
            <person name="Daligault H."/>
            <person name="Lapidus A."/>
            <person name="Zeytun A."/>
            <person name="Nolan M."/>
            <person name="Lucas S."/>
            <person name="Del Rio T.G."/>
            <person name="Tice H."/>
            <person name="Cheng J.F."/>
            <person name="Tapia R."/>
            <person name="Han C."/>
            <person name="Goodwin L."/>
            <person name="Pitluck S."/>
            <person name="Liolios K."/>
            <person name="Pagani I."/>
            <person name="Ivanova N."/>
            <person name="Huntemann M."/>
            <person name="Mavromatis K."/>
            <person name="Mikhailova N."/>
            <person name="Pati A."/>
            <person name="Chen A."/>
            <person name="Palaniappan K."/>
            <person name="Land M."/>
            <person name="Hauser L."/>
            <person name="Brambilla E.M."/>
            <person name="Rohde M."/>
            <person name="Verbarg S."/>
            <person name="Goker M."/>
            <person name="Bristow J."/>
            <person name="Eisen J.A."/>
            <person name="Markowitz V."/>
            <person name="Hugenholtz P."/>
            <person name="Kyrpides N.C."/>
            <person name="Klenk H.P."/>
            <person name="Woyke T."/>
        </authorList>
    </citation>
    <scope>NUCLEOTIDE SEQUENCE [LARGE SCALE GENOMIC DNA]</scope>
    <source>
        <strain evidence="12">ATCC 27775 / DSM 1100 / LMG 10767 / O</strain>
    </source>
</reference>
<keyword evidence="3 8" id="KW-1134">Transmembrane beta strand</keyword>
<dbReference type="OrthoDB" id="1111684at2"/>
<dbReference type="AlphaFoldDB" id="F4KSJ3"/>
<evidence type="ECO:0000256" key="6">
    <source>
        <dbReference type="ARBA" id="ARBA00023136"/>
    </source>
</evidence>
<dbReference type="GO" id="GO:0044718">
    <property type="term" value="P:siderophore transmembrane transport"/>
    <property type="evidence" value="ECO:0007669"/>
    <property type="project" value="TreeGrafter"/>
</dbReference>
<evidence type="ECO:0000256" key="5">
    <source>
        <dbReference type="ARBA" id="ARBA00022729"/>
    </source>
</evidence>
<keyword evidence="7 8" id="KW-0998">Cell outer membrane</keyword>
<evidence type="ECO:0000313" key="11">
    <source>
        <dbReference type="EMBL" id="AEE54344.1"/>
    </source>
</evidence>
<feature type="domain" description="TonB-dependent receptor plug" evidence="10">
    <location>
        <begin position="151"/>
        <end position="226"/>
    </location>
</feature>
<reference key="2">
    <citation type="submission" date="2011-04" db="EMBL/GenBank/DDBJ databases">
        <title>Complete sequence of chromosome of Haliscomenobacter hydrossis DSM 1100.</title>
        <authorList>
            <consortium name="US DOE Joint Genome Institute (JGI-PGF)"/>
            <person name="Lucas S."/>
            <person name="Han J."/>
            <person name="Lapidus A."/>
            <person name="Bruce D."/>
            <person name="Goodwin L."/>
            <person name="Pitluck S."/>
            <person name="Peters L."/>
            <person name="Kyrpides N."/>
            <person name="Mavromatis K."/>
            <person name="Ivanova N."/>
            <person name="Ovchinnikova G."/>
            <person name="Pagani I."/>
            <person name="Daligault H."/>
            <person name="Detter J.C."/>
            <person name="Han C."/>
            <person name="Land M."/>
            <person name="Hauser L."/>
            <person name="Markowitz V."/>
            <person name="Cheng J.-F."/>
            <person name="Hugenholtz P."/>
            <person name="Woyke T."/>
            <person name="Wu D."/>
            <person name="Verbarg S."/>
            <person name="Frueling A."/>
            <person name="Brambilla E."/>
            <person name="Klenk H.-P."/>
            <person name="Eisen J.A."/>
        </authorList>
    </citation>
    <scope>NUCLEOTIDE SEQUENCE</scope>
    <source>
        <strain>DSM 1100</strain>
    </source>
</reference>
<keyword evidence="5 9" id="KW-0732">Signal</keyword>
<feature type="signal peptide" evidence="9">
    <location>
        <begin position="1"/>
        <end position="25"/>
    </location>
</feature>
<comment type="subcellular location">
    <subcellularLocation>
        <location evidence="1 8">Cell outer membrane</location>
        <topology evidence="1 8">Multi-pass membrane protein</topology>
    </subcellularLocation>
</comment>
<gene>
    <name evidence="11" type="ordered locus">Halhy_6528</name>
</gene>
<dbReference type="InterPro" id="IPR008969">
    <property type="entry name" value="CarboxyPept-like_regulatory"/>
</dbReference>
<evidence type="ECO:0000256" key="8">
    <source>
        <dbReference type="PROSITE-ProRule" id="PRU01360"/>
    </source>
</evidence>
<evidence type="ECO:0000313" key="12">
    <source>
        <dbReference type="Proteomes" id="UP000008461"/>
    </source>
</evidence>
<keyword evidence="6 8" id="KW-0472">Membrane</keyword>
<dbReference type="InterPro" id="IPR012910">
    <property type="entry name" value="Plug_dom"/>
</dbReference>
<dbReference type="Proteomes" id="UP000008461">
    <property type="component" value="Chromosome"/>
</dbReference>
<evidence type="ECO:0000256" key="2">
    <source>
        <dbReference type="ARBA" id="ARBA00022448"/>
    </source>
</evidence>
<dbReference type="SUPFAM" id="SSF49464">
    <property type="entry name" value="Carboxypeptidase regulatory domain-like"/>
    <property type="match status" value="1"/>
</dbReference>
<keyword evidence="4 8" id="KW-0812">Transmembrane</keyword>
<dbReference type="HOGENOM" id="CLU_016599_0_0_10"/>
<dbReference type="Gene3D" id="2.60.40.1120">
    <property type="entry name" value="Carboxypeptidase-like, regulatory domain"/>
    <property type="match status" value="1"/>
</dbReference>
<accession>F4KSJ3</accession>
<dbReference type="EMBL" id="CP002691">
    <property type="protein sequence ID" value="AEE54344.1"/>
    <property type="molecule type" value="Genomic_DNA"/>
</dbReference>
<dbReference type="Pfam" id="PF13715">
    <property type="entry name" value="CarbopepD_reg_2"/>
    <property type="match status" value="1"/>
</dbReference>
<evidence type="ECO:0000256" key="1">
    <source>
        <dbReference type="ARBA" id="ARBA00004571"/>
    </source>
</evidence>
<evidence type="ECO:0000259" key="10">
    <source>
        <dbReference type="Pfam" id="PF07715"/>
    </source>
</evidence>
<dbReference type="eggNOG" id="COG4771">
    <property type="taxonomic scope" value="Bacteria"/>
</dbReference>
<proteinExistence type="inferred from homology"/>
<organism evidence="11 12">
    <name type="scientific">Haliscomenobacter hydrossis (strain ATCC 27775 / DSM 1100 / LMG 10767 / O)</name>
    <dbReference type="NCBI Taxonomy" id="760192"/>
    <lineage>
        <taxon>Bacteria</taxon>
        <taxon>Pseudomonadati</taxon>
        <taxon>Bacteroidota</taxon>
        <taxon>Saprospiria</taxon>
        <taxon>Saprospirales</taxon>
        <taxon>Haliscomenobacteraceae</taxon>
        <taxon>Haliscomenobacter</taxon>
    </lineage>
</organism>
<dbReference type="GO" id="GO:0009279">
    <property type="term" value="C:cell outer membrane"/>
    <property type="evidence" value="ECO:0007669"/>
    <property type="project" value="UniProtKB-SubCell"/>
</dbReference>
<dbReference type="STRING" id="760192.Halhy_6528"/>
<dbReference type="SUPFAM" id="SSF56935">
    <property type="entry name" value="Porins"/>
    <property type="match status" value="1"/>
</dbReference>
<dbReference type="InterPro" id="IPR039426">
    <property type="entry name" value="TonB-dep_rcpt-like"/>
</dbReference>
<name>F4KSJ3_HALH1</name>
<dbReference type="Gene3D" id="2.170.130.10">
    <property type="entry name" value="TonB-dependent receptor, plug domain"/>
    <property type="match status" value="1"/>
</dbReference>
<keyword evidence="11" id="KW-0675">Receptor</keyword>
<dbReference type="InterPro" id="IPR036942">
    <property type="entry name" value="Beta-barrel_TonB_sf"/>
</dbReference>
<comment type="similarity">
    <text evidence="8">Belongs to the TonB-dependent receptor family.</text>
</comment>
<dbReference type="PANTHER" id="PTHR30069:SF29">
    <property type="entry name" value="HEMOGLOBIN AND HEMOGLOBIN-HAPTOGLOBIN-BINDING PROTEIN 1-RELATED"/>
    <property type="match status" value="1"/>
</dbReference>